<feature type="transmembrane region" description="Helical" evidence="5">
    <location>
        <begin position="79"/>
        <end position="100"/>
    </location>
</feature>
<keyword evidence="5" id="KW-0811">Translocation</keyword>
<dbReference type="GO" id="GO:0065002">
    <property type="term" value="P:intracellular protein transmembrane transport"/>
    <property type="evidence" value="ECO:0007669"/>
    <property type="project" value="TreeGrafter"/>
</dbReference>
<comment type="caution">
    <text evidence="5">Lacks conserved residue(s) required for the propagation of feature annotation.</text>
</comment>
<dbReference type="AlphaFoldDB" id="A0A1S1NPY6"/>
<organism evidence="6 7">
    <name type="scientific">Kushneria phosphatilytica</name>
    <dbReference type="NCBI Taxonomy" id="657387"/>
    <lineage>
        <taxon>Bacteria</taxon>
        <taxon>Pseudomonadati</taxon>
        <taxon>Pseudomonadota</taxon>
        <taxon>Gammaproteobacteria</taxon>
        <taxon>Oceanospirillales</taxon>
        <taxon>Halomonadaceae</taxon>
        <taxon>Kushneria</taxon>
    </lineage>
</organism>
<feature type="transmembrane region" description="Helical" evidence="5">
    <location>
        <begin position="159"/>
        <end position="188"/>
    </location>
</feature>
<protein>
    <recommendedName>
        <fullName evidence="5">Sec-independent protein translocase protein TatC</fullName>
    </recommendedName>
</protein>
<name>A0A1S1NPY6_9GAMM</name>
<dbReference type="STRING" id="657387.BH688_08730"/>
<comment type="subunit">
    <text evidence="5">The Tat system comprises two distinct complexes: a TatABC complex, containing multiple copies of TatA, TatB and TatC subunits, and a separate TatA complex, containing only TatA subunits. Substrates initially bind to the TatABC complex, which probably triggers association of the separate TatA complex to form the active translocon.</text>
</comment>
<evidence type="ECO:0000256" key="5">
    <source>
        <dbReference type="HAMAP-Rule" id="MF_00902"/>
    </source>
</evidence>
<dbReference type="Proteomes" id="UP000322553">
    <property type="component" value="Chromosome"/>
</dbReference>
<comment type="function">
    <text evidence="5">Part of the twin-arginine translocation (Tat) system that transports large folded proteins containing a characteristic twin-arginine motif in their signal peptide across membranes. Together with TatB, TatC is part of a receptor directly interacting with Tat signal peptides.</text>
</comment>
<dbReference type="PANTHER" id="PTHR30371:SF0">
    <property type="entry name" value="SEC-INDEPENDENT PROTEIN TRANSLOCASE PROTEIN TATC, CHLOROPLASTIC-RELATED"/>
    <property type="match status" value="1"/>
</dbReference>
<keyword evidence="3 5" id="KW-1133">Transmembrane helix</keyword>
<feature type="transmembrane region" description="Helical" evidence="5">
    <location>
        <begin position="200"/>
        <end position="217"/>
    </location>
</feature>
<evidence type="ECO:0000313" key="7">
    <source>
        <dbReference type="Proteomes" id="UP000322553"/>
    </source>
</evidence>
<dbReference type="NCBIfam" id="TIGR00945">
    <property type="entry name" value="tatC"/>
    <property type="match status" value="1"/>
</dbReference>
<evidence type="ECO:0000256" key="2">
    <source>
        <dbReference type="ARBA" id="ARBA00022692"/>
    </source>
</evidence>
<comment type="similarity">
    <text evidence="5">Belongs to the TatC family.</text>
</comment>
<gene>
    <name evidence="5 6" type="primary">tatC</name>
    <name evidence="6" type="ORF">FY550_12940</name>
</gene>
<keyword evidence="5" id="KW-0653">Protein transport</keyword>
<dbReference type="PANTHER" id="PTHR30371">
    <property type="entry name" value="SEC-INDEPENDENT PROTEIN TRANSLOCASE PROTEIN TATC"/>
    <property type="match status" value="1"/>
</dbReference>
<feature type="transmembrane region" description="Helical" evidence="5">
    <location>
        <begin position="112"/>
        <end position="139"/>
    </location>
</feature>
<dbReference type="InterPro" id="IPR019820">
    <property type="entry name" value="Sec-indep_translocase_CS"/>
</dbReference>
<sequence length="260" mass="28758">MSQSQDPDEQQTPLVEHLIELRSRLLKAIIAVVVVFAALYAFSNQLYEFVAHPLMALLPEGSQMIATEVASPFLAPFKLTLIVALFVAIPFVLYQAWAFIAPGLYVHEKRLAIPILASSVALFYCGAAFAYYVVFPLLFKFFTNTAPEGVQVMTDINAYLSFVLKLFFAFGLAFEIPVATFLLILTGAVTVQSLSSKRPYVVIGCFVVGMLLTPPDIISQTLLAGPMWLLFEVGILFGRLVRHPRGGRDESRQEQDDDSA</sequence>
<dbReference type="PROSITE" id="PS01218">
    <property type="entry name" value="TATC"/>
    <property type="match status" value="1"/>
</dbReference>
<keyword evidence="2 5" id="KW-0812">Transmembrane</keyword>
<evidence type="ECO:0000313" key="6">
    <source>
        <dbReference type="EMBL" id="QEL11952.1"/>
    </source>
</evidence>
<accession>A0A1S1NPY6</accession>
<dbReference type="GO" id="GO:0033281">
    <property type="term" value="C:TAT protein transport complex"/>
    <property type="evidence" value="ECO:0007669"/>
    <property type="project" value="UniProtKB-UniRule"/>
</dbReference>
<dbReference type="RefSeq" id="WP_070978489.1">
    <property type="nucleotide sequence ID" value="NZ_CP043420.1"/>
</dbReference>
<evidence type="ECO:0000256" key="1">
    <source>
        <dbReference type="ARBA" id="ARBA00004141"/>
    </source>
</evidence>
<dbReference type="Pfam" id="PF00902">
    <property type="entry name" value="TatC"/>
    <property type="match status" value="1"/>
</dbReference>
<reference evidence="6 7" key="1">
    <citation type="submission" date="2019-08" db="EMBL/GenBank/DDBJ databases">
        <title>Complete genome sequence of Kushneria sp. YCWA18, a halophilic phosphate-solubilizing bacterium isolated from Daqiao saltern in China.</title>
        <authorList>
            <person name="Du G.-X."/>
            <person name="Qu L.-Y."/>
        </authorList>
    </citation>
    <scope>NUCLEOTIDE SEQUENCE [LARGE SCALE GENOMIC DNA]</scope>
    <source>
        <strain evidence="6 7">YCWA18</strain>
    </source>
</reference>
<dbReference type="PRINTS" id="PR01840">
    <property type="entry name" value="TATCFAMILY"/>
</dbReference>
<dbReference type="EMBL" id="CP043420">
    <property type="protein sequence ID" value="QEL11952.1"/>
    <property type="molecule type" value="Genomic_DNA"/>
</dbReference>
<proteinExistence type="inferred from homology"/>
<keyword evidence="4 5" id="KW-0472">Membrane</keyword>
<dbReference type="InterPro" id="IPR002033">
    <property type="entry name" value="TatC"/>
</dbReference>
<keyword evidence="5" id="KW-1003">Cell membrane</keyword>
<comment type="subcellular location">
    <subcellularLocation>
        <location evidence="5">Cell membrane</location>
        <topology evidence="5">Multi-pass membrane protein</topology>
    </subcellularLocation>
    <subcellularLocation>
        <location evidence="1">Membrane</location>
        <topology evidence="1">Multi-pass membrane protein</topology>
    </subcellularLocation>
</comment>
<evidence type="ECO:0000256" key="3">
    <source>
        <dbReference type="ARBA" id="ARBA00022989"/>
    </source>
</evidence>
<dbReference type="HAMAP" id="MF_00902">
    <property type="entry name" value="TatC"/>
    <property type="match status" value="1"/>
</dbReference>
<dbReference type="KEGG" id="kuy:FY550_12940"/>
<dbReference type="GO" id="GO:0043953">
    <property type="term" value="P:protein transport by the Tat complex"/>
    <property type="evidence" value="ECO:0007669"/>
    <property type="project" value="UniProtKB-UniRule"/>
</dbReference>
<feature type="transmembrane region" description="Helical" evidence="5">
    <location>
        <begin position="25"/>
        <end position="43"/>
    </location>
</feature>
<keyword evidence="5" id="KW-0813">Transport</keyword>
<dbReference type="GO" id="GO:0009977">
    <property type="term" value="F:proton motive force dependent protein transmembrane transporter activity"/>
    <property type="evidence" value="ECO:0007669"/>
    <property type="project" value="TreeGrafter"/>
</dbReference>
<dbReference type="OrthoDB" id="9777044at2"/>
<evidence type="ECO:0000256" key="4">
    <source>
        <dbReference type="ARBA" id="ARBA00023136"/>
    </source>
</evidence>
<keyword evidence="7" id="KW-1185">Reference proteome</keyword>